<dbReference type="Proteomes" id="UP000198775">
    <property type="component" value="Unassembled WGS sequence"/>
</dbReference>
<feature type="compositionally biased region" description="Polar residues" evidence="1">
    <location>
        <begin position="1"/>
        <end position="17"/>
    </location>
</feature>
<gene>
    <name evidence="4" type="ORF">SAMN05216388_102257</name>
</gene>
<sequence>MTGTDNPTDRSGTTAGNDRNPVPEEYDLPPDADPAVCGYCGAPFADEELLALHRGIDHATALDAAEREAFDEAYESEEERLRLFRLKALGALVLLYFGLLMTYSVFA</sequence>
<evidence type="ECO:0000259" key="3">
    <source>
        <dbReference type="PROSITE" id="PS00028"/>
    </source>
</evidence>
<keyword evidence="2" id="KW-1133">Transmembrane helix</keyword>
<dbReference type="OrthoDB" id="293088at2157"/>
<organism evidence="4 5">
    <name type="scientific">Halorientalis persicus</name>
    <dbReference type="NCBI Taxonomy" id="1367881"/>
    <lineage>
        <taxon>Archaea</taxon>
        <taxon>Methanobacteriati</taxon>
        <taxon>Methanobacteriota</taxon>
        <taxon>Stenosarchaea group</taxon>
        <taxon>Halobacteria</taxon>
        <taxon>Halobacteriales</taxon>
        <taxon>Haloarculaceae</taxon>
        <taxon>Halorientalis</taxon>
    </lineage>
</organism>
<proteinExistence type="predicted"/>
<dbReference type="EMBL" id="FOCX01000022">
    <property type="protein sequence ID" value="SEO90093.1"/>
    <property type="molecule type" value="Genomic_DNA"/>
</dbReference>
<feature type="region of interest" description="Disordered" evidence="1">
    <location>
        <begin position="1"/>
        <end position="30"/>
    </location>
</feature>
<feature type="transmembrane region" description="Helical" evidence="2">
    <location>
        <begin position="88"/>
        <end position="106"/>
    </location>
</feature>
<evidence type="ECO:0000313" key="5">
    <source>
        <dbReference type="Proteomes" id="UP000198775"/>
    </source>
</evidence>
<dbReference type="RefSeq" id="WP_092662920.1">
    <property type="nucleotide sequence ID" value="NZ_FOCX01000022.1"/>
</dbReference>
<evidence type="ECO:0000313" key="4">
    <source>
        <dbReference type="EMBL" id="SEO90093.1"/>
    </source>
</evidence>
<keyword evidence="2" id="KW-0812">Transmembrane</keyword>
<feature type="domain" description="C2H2-type" evidence="3">
    <location>
        <begin position="37"/>
        <end position="58"/>
    </location>
</feature>
<dbReference type="AlphaFoldDB" id="A0A1H8THT0"/>
<evidence type="ECO:0000256" key="2">
    <source>
        <dbReference type="SAM" id="Phobius"/>
    </source>
</evidence>
<protein>
    <recommendedName>
        <fullName evidence="3">C2H2-type domain-containing protein</fullName>
    </recommendedName>
</protein>
<keyword evidence="2" id="KW-0472">Membrane</keyword>
<dbReference type="PROSITE" id="PS00028">
    <property type="entry name" value="ZINC_FINGER_C2H2_1"/>
    <property type="match status" value="1"/>
</dbReference>
<evidence type="ECO:0000256" key="1">
    <source>
        <dbReference type="SAM" id="MobiDB-lite"/>
    </source>
</evidence>
<dbReference type="InterPro" id="IPR013087">
    <property type="entry name" value="Znf_C2H2_type"/>
</dbReference>
<name>A0A1H8THT0_9EURY</name>
<reference evidence="5" key="1">
    <citation type="submission" date="2016-10" db="EMBL/GenBank/DDBJ databases">
        <authorList>
            <person name="Varghese N."/>
            <person name="Submissions S."/>
        </authorList>
    </citation>
    <scope>NUCLEOTIDE SEQUENCE [LARGE SCALE GENOMIC DNA]</scope>
    <source>
        <strain evidence="5">IBRC-M 10043</strain>
    </source>
</reference>
<accession>A0A1H8THT0</accession>
<keyword evidence="5" id="KW-1185">Reference proteome</keyword>